<evidence type="ECO:0000313" key="2">
    <source>
        <dbReference type="Proteomes" id="UP000001431"/>
    </source>
</evidence>
<keyword evidence="2" id="KW-1185">Reference proteome</keyword>
<gene>
    <name evidence="1" type="ordered locus">Pcal_1340</name>
</gene>
<sequence>MSTTQKGVAAVYSAVTVDQETTFNASTAGGQLKCWLGGSGIYYVVVDGEGRLVYEGTEPRCPPGPGEYVYKAVRRDGGIYLAKVHVGYATLSPRVNAAFLYVDDLYKEAAVVLYVNIYNPSDGYAVFTSFKAELYGYGNSQYIECSKKNTEEPVVVPPGGSASLNLGYFVCSVTKDDYFYSAGAPPIPIYARVEAYYNGILIASADTFVATVVQKPLKWGSFNYTGSACVVGGASEPLYYFVVRGGSVLDSGRATGGSVACPPGVVGNYTYRVVDGGGYIVTVDVVVGKVRVWAEADRTVAYVNSTHNSTIFNLYLRFTNPNPGYTPLNYTYFLDYDRRLLQCRQIGVEGLEEGAWRPLTLAPGETRAVWVATFNCTVTNAFWSYNSTTVAVRVTASYKGVVLYDGVVGRPGFLPANWVVLKVVAGRSAESPGKSVFAVAQGPGLVRFIAVRPPVAAPYCPPFYLTPNSTIFPLLAVSGLSLRLKFMPGWWEDYVVGRLSGPSPAWLVKTGEGGSPGYYEIWLGPNLQLKPTQSSGSPTPLQAPVRWATRSNTAYWVTANATASSCSQAVANFTAEPMSRLAQWTFSCGTSQVVDQFNYCQQRSLTWGWDTGLAPPGVSYDQWVRATGSVTTSGGTLQITADGSSTIAYGVSALIWDISSLAISTDTTIQVQHRLAYGDNSVDEITYIQLEVVKPDGSKVYVYYVKRICDAQTSLQDRNAELWDVINRQKVCDYRMRTGSCTSSPPASHVVKDLGPVPSPCGSISGSLYSFFSANFNLRNDLGIDGVVTKVAFVVGDSGRQDGAATGRFDNLNMAGWSCSLPPAVRVVKSSASAVYVTRAASPTSPPSLATEAVPSGGVVYAVAQYWLPQPIPVLGTSISVWGLYVRNTGDTQNNVAYVSVGVDTDGDGAVDREYIYYRSDGTATTVSAFISPGTVVCQGTCQNTTQYVFRSLGTMTNVSKYQWSISLSGPGAVLAVAMAAVDGGGSGGFKVYWDDLAVTYSACTPPAGWSGRGYAWASYNYLLVTAGGVAYTPVVQGALTYVANFTGVGKYVALTLTLGEAFGLYLRGSSAGCVYGYYSPSSQWVELRPLAALGDVIVRDSSGNVLARFGCAAPPNAQFIGFKAGPGEYLVVRTVEAWG</sequence>
<dbReference type="KEGG" id="pcl:Pcal_1340"/>
<name>A3MVU5_PYRCJ</name>
<dbReference type="Proteomes" id="UP000001431">
    <property type="component" value="Chromosome"/>
</dbReference>
<dbReference type="eggNOG" id="arCOG07037">
    <property type="taxonomic scope" value="Archaea"/>
</dbReference>
<accession>A3MVU5</accession>
<dbReference type="STRING" id="410359.Pcal_1340"/>
<reference evidence="1" key="1">
    <citation type="submission" date="2007-02" db="EMBL/GenBank/DDBJ databases">
        <title>Complete sequence of Pyrobaculum calidifontis JCM 11548.</title>
        <authorList>
            <consortium name="US DOE Joint Genome Institute"/>
            <person name="Copeland A."/>
            <person name="Lucas S."/>
            <person name="Lapidus A."/>
            <person name="Barry K."/>
            <person name="Glavina del Rio T."/>
            <person name="Dalin E."/>
            <person name="Tice H."/>
            <person name="Pitluck S."/>
            <person name="Chain P."/>
            <person name="Malfatti S."/>
            <person name="Shin M."/>
            <person name="Vergez L."/>
            <person name="Schmutz J."/>
            <person name="Larimer F."/>
            <person name="Land M."/>
            <person name="Hauser L."/>
            <person name="Kyrpides N."/>
            <person name="Mikhailova N."/>
            <person name="Cozen A.E."/>
            <person name="Fitz-Gibbon S.T."/>
            <person name="House C.H."/>
            <person name="Saltikov C."/>
            <person name="Lowe T.M."/>
            <person name="Richardson P."/>
        </authorList>
    </citation>
    <scope>NUCLEOTIDE SEQUENCE [LARGE SCALE GENOMIC DNA]</scope>
    <source>
        <strain evidence="1">JCM 11548</strain>
    </source>
</reference>
<organism evidence="1 2">
    <name type="scientific">Pyrobaculum calidifontis (strain DSM 21063 / JCM 11548 / VA1)</name>
    <dbReference type="NCBI Taxonomy" id="410359"/>
    <lineage>
        <taxon>Archaea</taxon>
        <taxon>Thermoproteota</taxon>
        <taxon>Thermoprotei</taxon>
        <taxon>Thermoproteales</taxon>
        <taxon>Thermoproteaceae</taxon>
        <taxon>Pyrobaculum</taxon>
    </lineage>
</organism>
<protein>
    <submittedName>
        <fullName evidence="1">Uncharacterized protein</fullName>
    </submittedName>
</protein>
<dbReference type="HOGENOM" id="CLU_274609_0_0_2"/>
<dbReference type="AlphaFoldDB" id="A3MVU5"/>
<proteinExistence type="predicted"/>
<dbReference type="EMBL" id="CP000561">
    <property type="protein sequence ID" value="ABO08762.1"/>
    <property type="molecule type" value="Genomic_DNA"/>
</dbReference>
<evidence type="ECO:0000313" key="1">
    <source>
        <dbReference type="EMBL" id="ABO08762.1"/>
    </source>
</evidence>